<evidence type="ECO:0000313" key="1">
    <source>
        <dbReference type="EMBL" id="OCK77748.1"/>
    </source>
</evidence>
<proteinExistence type="predicted"/>
<dbReference type="OrthoDB" id="2520703at2759"/>
<name>A0A8E2JCU8_9PEZI</name>
<reference evidence="1 2" key="1">
    <citation type="journal article" date="2016" name="Nat. Commun.">
        <title>Ectomycorrhizal ecology is imprinted in the genome of the dominant symbiotic fungus Cenococcum geophilum.</title>
        <authorList>
            <consortium name="DOE Joint Genome Institute"/>
            <person name="Peter M."/>
            <person name="Kohler A."/>
            <person name="Ohm R.A."/>
            <person name="Kuo A."/>
            <person name="Krutzmann J."/>
            <person name="Morin E."/>
            <person name="Arend M."/>
            <person name="Barry K.W."/>
            <person name="Binder M."/>
            <person name="Choi C."/>
            <person name="Clum A."/>
            <person name="Copeland A."/>
            <person name="Grisel N."/>
            <person name="Haridas S."/>
            <person name="Kipfer T."/>
            <person name="LaButti K."/>
            <person name="Lindquist E."/>
            <person name="Lipzen A."/>
            <person name="Maire R."/>
            <person name="Meier B."/>
            <person name="Mihaltcheva S."/>
            <person name="Molinier V."/>
            <person name="Murat C."/>
            <person name="Poggeler S."/>
            <person name="Quandt C.A."/>
            <person name="Sperisen C."/>
            <person name="Tritt A."/>
            <person name="Tisserant E."/>
            <person name="Crous P.W."/>
            <person name="Henrissat B."/>
            <person name="Nehls U."/>
            <person name="Egli S."/>
            <person name="Spatafora J.W."/>
            <person name="Grigoriev I.V."/>
            <person name="Martin F.M."/>
        </authorList>
    </citation>
    <scope>NUCLEOTIDE SEQUENCE [LARGE SCALE GENOMIC DNA]</scope>
    <source>
        <strain evidence="1 2">CBS 459.81</strain>
    </source>
</reference>
<evidence type="ECO:0000313" key="2">
    <source>
        <dbReference type="Proteomes" id="UP000250266"/>
    </source>
</evidence>
<gene>
    <name evidence="1" type="ORF">K432DRAFT_407054</name>
</gene>
<sequence length="511" mass="58472">MGINLGHHSSQAVLTSVPMQSPSAREIPRNTEDEIINQGVTTLNALPDELLLEILSYFAVTPDPTKKDDWWRGDRMRHKTLQSVCLTSKRMLGIAEPLYYRVYIWDEAEPDDNMWPFIDALIRRPQVAKYVKYLRLSPWTNYAGLDEDENEDGISQRLKLVRQLYGQEDGLLKDWESAIRHGYEDAQAALLLILCPNVTELVITVPDYQINKYFRSDYLPLIFRLMDRAVRGQKTGQLHGFSSLARFTAKRENPFNYRRAEGFILDFMPVVLRLPAIVSFKGELVSETMPLPRLDWPADGTSTLEDIDFKDSEIGEETIGAIVKACRAVKSFSCEWTRRDNTARKIRLPFIRSVLTHHQSSLRFLEIDTRLWHDPTSRPPGRRVQIPELEPIGSLREFESLQYLGIGPAALLGHNRALDAQLSDYLPSSLQVLVVNEWFEGLEAYLLNLANHADLFPYLRHVGVPHRIHLSQSRSSYQAKFAEAGIEVVIPSQSGKTFSKLDFTFSDKAER</sequence>
<organism evidence="1 2">
    <name type="scientific">Lepidopterella palustris CBS 459.81</name>
    <dbReference type="NCBI Taxonomy" id="1314670"/>
    <lineage>
        <taxon>Eukaryota</taxon>
        <taxon>Fungi</taxon>
        <taxon>Dikarya</taxon>
        <taxon>Ascomycota</taxon>
        <taxon>Pezizomycotina</taxon>
        <taxon>Dothideomycetes</taxon>
        <taxon>Pleosporomycetidae</taxon>
        <taxon>Mytilinidiales</taxon>
        <taxon>Argynnaceae</taxon>
        <taxon>Lepidopterella</taxon>
    </lineage>
</organism>
<keyword evidence="2" id="KW-1185">Reference proteome</keyword>
<accession>A0A8E2JCU8</accession>
<dbReference type="EMBL" id="KV745103">
    <property type="protein sequence ID" value="OCK77748.1"/>
    <property type="molecule type" value="Genomic_DNA"/>
</dbReference>
<protein>
    <submittedName>
        <fullName evidence="1">Uncharacterized protein</fullName>
    </submittedName>
</protein>
<dbReference type="AlphaFoldDB" id="A0A8E2JCU8"/>
<dbReference type="Proteomes" id="UP000250266">
    <property type="component" value="Unassembled WGS sequence"/>
</dbReference>